<dbReference type="GO" id="GO:0016887">
    <property type="term" value="F:ATP hydrolysis activity"/>
    <property type="evidence" value="ECO:0007669"/>
    <property type="project" value="TreeGrafter"/>
</dbReference>
<dbReference type="OrthoDB" id="5591297at2759"/>
<dbReference type="GO" id="GO:0005737">
    <property type="term" value="C:cytoplasm"/>
    <property type="evidence" value="ECO:0007669"/>
    <property type="project" value="TreeGrafter"/>
</dbReference>
<accession>A0A9P3UQM7</accession>
<protein>
    <submittedName>
        <fullName evidence="1">NAD biosynthesis via nicotinamide riboside salvage pathway</fullName>
    </submittedName>
</protein>
<gene>
    <name evidence="1" type="ORF">LshimejAT787_0802160</name>
</gene>
<comment type="caution">
    <text evidence="1">The sequence shown here is derived from an EMBL/GenBank/DDBJ whole genome shotgun (WGS) entry which is preliminary data.</text>
</comment>
<dbReference type="PANTHER" id="PTHR31285:SF0">
    <property type="entry name" value="NICOTINAMIDE MONONUCLEOTIDE ADENYLYLTRANSFERASE"/>
    <property type="match status" value="1"/>
</dbReference>
<dbReference type="InterPro" id="IPR014729">
    <property type="entry name" value="Rossmann-like_a/b/a_fold"/>
</dbReference>
<dbReference type="Proteomes" id="UP001063166">
    <property type="component" value="Unassembled WGS sequence"/>
</dbReference>
<dbReference type="AlphaFoldDB" id="A0A9P3UQM7"/>
<sequence length="318" mass="35577">MSDPRSDEMAGFRVRASTLLQRIQHGLSNPPFELVDVPHSGWPRPQAHPTQRPLQILVLDASFNPPTRAHLALADSPQPSQWKHVSARASAAQANDATHYDAKLLLLSVRNADKSLKPGDATYLQRLEMMKIFSEDVRQQHSRSDGEETSNVAIGIIDEPTFVGKSSMLQAFFRSRAAESPEDPTYHIQLNFILGFDTLERLIQPRYYGSREQMIVSLRKFFSPVPEGDDSRVICAQRGSPSSPEGMAGSTDLAVAEEFMSAGRIVMIDIGEELRTYSSTEVRNTIRRLGLEATEWKKFVPNGIADFIVHEKLYINEA</sequence>
<dbReference type="EMBL" id="BRPK01000008">
    <property type="protein sequence ID" value="GLB40345.1"/>
    <property type="molecule type" value="Genomic_DNA"/>
</dbReference>
<dbReference type="GO" id="GO:0000309">
    <property type="term" value="F:nicotinamide-nucleotide adenylyltransferase activity"/>
    <property type="evidence" value="ECO:0007669"/>
    <property type="project" value="TreeGrafter"/>
</dbReference>
<dbReference type="Gene3D" id="3.40.50.620">
    <property type="entry name" value="HUPs"/>
    <property type="match status" value="1"/>
</dbReference>
<dbReference type="PANTHER" id="PTHR31285">
    <property type="entry name" value="NICOTINAMIDE MONONUCLEOTIDE ADENYLYLTRANSFERASE"/>
    <property type="match status" value="1"/>
</dbReference>
<evidence type="ECO:0000313" key="2">
    <source>
        <dbReference type="Proteomes" id="UP001063166"/>
    </source>
</evidence>
<name>A0A9P3UQM7_LYOSH</name>
<organism evidence="1 2">
    <name type="scientific">Lyophyllum shimeji</name>
    <name type="common">Hon-shimeji</name>
    <name type="synonym">Tricholoma shimeji</name>
    <dbReference type="NCBI Taxonomy" id="47721"/>
    <lineage>
        <taxon>Eukaryota</taxon>
        <taxon>Fungi</taxon>
        <taxon>Dikarya</taxon>
        <taxon>Basidiomycota</taxon>
        <taxon>Agaricomycotina</taxon>
        <taxon>Agaricomycetes</taxon>
        <taxon>Agaricomycetidae</taxon>
        <taxon>Agaricales</taxon>
        <taxon>Tricholomatineae</taxon>
        <taxon>Lyophyllaceae</taxon>
        <taxon>Lyophyllum</taxon>
    </lineage>
</organism>
<keyword evidence="2" id="KW-1185">Reference proteome</keyword>
<proteinExistence type="predicted"/>
<dbReference type="GO" id="GO:0005634">
    <property type="term" value="C:nucleus"/>
    <property type="evidence" value="ECO:0007669"/>
    <property type="project" value="TreeGrafter"/>
</dbReference>
<reference evidence="1" key="1">
    <citation type="submission" date="2022-07" db="EMBL/GenBank/DDBJ databases">
        <title>The genome of Lyophyllum shimeji provides insight into the initial evolution of ectomycorrhizal fungal genome.</title>
        <authorList>
            <person name="Kobayashi Y."/>
            <person name="Shibata T."/>
            <person name="Hirakawa H."/>
            <person name="Shigenobu S."/>
            <person name="Nishiyama T."/>
            <person name="Yamada A."/>
            <person name="Hasebe M."/>
            <person name="Kawaguchi M."/>
        </authorList>
    </citation>
    <scope>NUCLEOTIDE SEQUENCE</scope>
    <source>
        <strain evidence="1">AT787</strain>
    </source>
</reference>
<dbReference type="SUPFAM" id="SSF52374">
    <property type="entry name" value="Nucleotidylyl transferase"/>
    <property type="match status" value="1"/>
</dbReference>
<evidence type="ECO:0000313" key="1">
    <source>
        <dbReference type="EMBL" id="GLB40345.1"/>
    </source>
</evidence>